<dbReference type="GO" id="GO:0016853">
    <property type="term" value="F:isomerase activity"/>
    <property type="evidence" value="ECO:0007669"/>
    <property type="project" value="UniProtKB-KW"/>
</dbReference>
<keyword evidence="7 9" id="KW-0414">Isoprene biosynthesis</keyword>
<feature type="binding site" evidence="9">
    <location>
        <position position="226"/>
    </location>
    <ligand>
        <name>1-deoxy-D-xylulose 5-phosphate</name>
        <dbReference type="ChEBI" id="CHEBI:57792"/>
    </ligand>
</feature>
<dbReference type="FunFam" id="3.40.50.720:FF:000045">
    <property type="entry name" value="1-deoxy-D-xylulose 5-phosphate reductoisomerase"/>
    <property type="match status" value="1"/>
</dbReference>
<dbReference type="SUPFAM" id="SSF51735">
    <property type="entry name" value="NAD(P)-binding Rossmann-fold domains"/>
    <property type="match status" value="1"/>
</dbReference>
<feature type="binding site" evidence="9">
    <location>
        <position position="15"/>
    </location>
    <ligand>
        <name>NADPH</name>
        <dbReference type="ChEBI" id="CHEBI:57783"/>
    </ligand>
</feature>
<evidence type="ECO:0000259" key="11">
    <source>
        <dbReference type="Pfam" id="PF08436"/>
    </source>
</evidence>
<comment type="catalytic activity">
    <reaction evidence="8">
        <text>2-C-methyl-D-erythritol 4-phosphate + NADP(+) = 1-deoxy-D-xylulose 5-phosphate + NADPH + H(+)</text>
        <dbReference type="Rhea" id="RHEA:13717"/>
        <dbReference type="ChEBI" id="CHEBI:15378"/>
        <dbReference type="ChEBI" id="CHEBI:57783"/>
        <dbReference type="ChEBI" id="CHEBI:57792"/>
        <dbReference type="ChEBI" id="CHEBI:58262"/>
        <dbReference type="ChEBI" id="CHEBI:58349"/>
        <dbReference type="EC" id="1.1.1.267"/>
    </reaction>
    <physiologicalReaction direction="right-to-left" evidence="8">
        <dbReference type="Rhea" id="RHEA:13719"/>
    </physiologicalReaction>
</comment>
<dbReference type="InterPro" id="IPR003821">
    <property type="entry name" value="DXP_reductoisomerase"/>
</dbReference>
<evidence type="ECO:0000259" key="10">
    <source>
        <dbReference type="Pfam" id="PF02670"/>
    </source>
</evidence>
<dbReference type="NCBIfam" id="NF003938">
    <property type="entry name" value="PRK05447.1-1"/>
    <property type="match status" value="1"/>
</dbReference>
<keyword evidence="9" id="KW-0460">Magnesium</keyword>
<dbReference type="GO" id="GO:0030604">
    <property type="term" value="F:1-deoxy-D-xylulose-5-phosphate reductoisomerase activity"/>
    <property type="evidence" value="ECO:0007669"/>
    <property type="project" value="UniProtKB-UniRule"/>
</dbReference>
<comment type="cofactor">
    <cofactor evidence="9">
        <name>Mg(2+)</name>
        <dbReference type="ChEBI" id="CHEBI:18420"/>
    </cofactor>
    <cofactor evidence="9">
        <name>Mn(2+)</name>
        <dbReference type="ChEBI" id="CHEBI:29035"/>
    </cofactor>
</comment>
<feature type="binding site" evidence="9">
    <location>
        <position position="226"/>
    </location>
    <ligand>
        <name>Mn(2+)</name>
        <dbReference type="ChEBI" id="CHEBI:29035"/>
    </ligand>
</feature>
<feature type="binding site" evidence="9">
    <location>
        <position position="151"/>
    </location>
    <ligand>
        <name>Mn(2+)</name>
        <dbReference type="ChEBI" id="CHEBI:29035"/>
    </ligand>
</feature>
<gene>
    <name evidence="9" type="primary">dxr</name>
    <name evidence="13" type="ORF">FJM67_07365</name>
</gene>
<dbReference type="Gene3D" id="1.10.1740.10">
    <property type="match status" value="1"/>
</dbReference>
<keyword evidence="3 9" id="KW-0479">Metal-binding</keyword>
<dbReference type="GO" id="GO:0030145">
    <property type="term" value="F:manganese ion binding"/>
    <property type="evidence" value="ECO:0007669"/>
    <property type="project" value="TreeGrafter"/>
</dbReference>
<feature type="binding site" evidence="9">
    <location>
        <position position="13"/>
    </location>
    <ligand>
        <name>NADPH</name>
        <dbReference type="ChEBI" id="CHEBI:57783"/>
    </ligand>
</feature>
<feature type="binding site" evidence="9">
    <location>
        <position position="127"/>
    </location>
    <ligand>
        <name>NADPH</name>
        <dbReference type="ChEBI" id="CHEBI:57783"/>
    </ligand>
</feature>
<keyword evidence="4 9" id="KW-0521">NADP</keyword>
<evidence type="ECO:0000313" key="13">
    <source>
        <dbReference type="EMBL" id="TPE52825.1"/>
    </source>
</evidence>
<accession>A0A501WX46</accession>
<dbReference type="PANTHER" id="PTHR30525:SF0">
    <property type="entry name" value="1-DEOXY-D-XYLULOSE 5-PHOSPHATE REDUCTOISOMERASE, CHLOROPLASTIC"/>
    <property type="match status" value="1"/>
</dbReference>
<feature type="binding site" evidence="9">
    <location>
        <position position="204"/>
    </location>
    <ligand>
        <name>1-deoxy-D-xylulose 5-phosphate</name>
        <dbReference type="ChEBI" id="CHEBI:57792"/>
    </ligand>
</feature>
<evidence type="ECO:0000256" key="6">
    <source>
        <dbReference type="ARBA" id="ARBA00023211"/>
    </source>
</evidence>
<dbReference type="RefSeq" id="WP_140588145.1">
    <property type="nucleotide sequence ID" value="NZ_VFRR01000011.1"/>
</dbReference>
<organism evidence="13 14">
    <name type="scientific">Maribrevibacterium harenarium</name>
    <dbReference type="NCBI Taxonomy" id="2589817"/>
    <lineage>
        <taxon>Bacteria</taxon>
        <taxon>Pseudomonadati</taxon>
        <taxon>Pseudomonadota</taxon>
        <taxon>Gammaproteobacteria</taxon>
        <taxon>Oceanospirillales</taxon>
        <taxon>Oceanospirillaceae</taxon>
        <taxon>Maribrevibacterium</taxon>
    </lineage>
</organism>
<dbReference type="GO" id="GO:0051484">
    <property type="term" value="P:isopentenyl diphosphate biosynthetic process, methylerythritol 4-phosphate pathway involved in terpenoid biosynthetic process"/>
    <property type="evidence" value="ECO:0007669"/>
    <property type="project" value="UniProtKB-ARBA"/>
</dbReference>
<dbReference type="InterPro" id="IPR026877">
    <property type="entry name" value="DXPR_C"/>
</dbReference>
<feature type="binding site" evidence="9">
    <location>
        <position position="153"/>
    </location>
    <ligand>
        <name>Mn(2+)</name>
        <dbReference type="ChEBI" id="CHEBI:29035"/>
    </ligand>
</feature>
<comment type="caution">
    <text evidence="9">Lacks conserved residue(s) required for the propagation of feature annotation.</text>
</comment>
<dbReference type="InterPro" id="IPR013644">
    <property type="entry name" value="DXP_reductoisomerase_C"/>
</dbReference>
<feature type="binding site" evidence="9">
    <location>
        <position position="125"/>
    </location>
    <ligand>
        <name>NADPH</name>
        <dbReference type="ChEBI" id="CHEBI:57783"/>
    </ligand>
</feature>
<comment type="function">
    <text evidence="9">Catalyzes the NADPH-dependent rearrangement and reduction of 1-deoxy-D-xylulose-5-phosphate (DXP) to 2-C-methyl-D-erythritol 4-phosphate (MEP).</text>
</comment>
<dbReference type="PANTHER" id="PTHR30525">
    <property type="entry name" value="1-DEOXY-D-XYLULOSE 5-PHOSPHATE REDUCTOISOMERASE"/>
    <property type="match status" value="1"/>
</dbReference>
<evidence type="ECO:0000256" key="4">
    <source>
        <dbReference type="ARBA" id="ARBA00022857"/>
    </source>
</evidence>
<dbReference type="Pfam" id="PF13288">
    <property type="entry name" value="DXPR_C"/>
    <property type="match status" value="1"/>
</dbReference>
<evidence type="ECO:0000256" key="2">
    <source>
        <dbReference type="ARBA" id="ARBA00006825"/>
    </source>
</evidence>
<feature type="binding site" evidence="9">
    <location>
        <position position="223"/>
    </location>
    <ligand>
        <name>1-deoxy-D-xylulose 5-phosphate</name>
        <dbReference type="ChEBI" id="CHEBI:57792"/>
    </ligand>
</feature>
<dbReference type="Pfam" id="PF08436">
    <property type="entry name" value="DXP_redisom_C"/>
    <property type="match status" value="1"/>
</dbReference>
<feature type="binding site" evidence="9">
    <location>
        <position position="217"/>
    </location>
    <ligand>
        <name>1-deoxy-D-xylulose 5-phosphate</name>
        <dbReference type="ChEBI" id="CHEBI:57792"/>
    </ligand>
</feature>
<feature type="binding site" evidence="9">
    <location>
        <position position="126"/>
    </location>
    <ligand>
        <name>1-deoxy-D-xylulose 5-phosphate</name>
        <dbReference type="ChEBI" id="CHEBI:57792"/>
    </ligand>
</feature>
<dbReference type="OrthoDB" id="9806546at2"/>
<protein>
    <recommendedName>
        <fullName evidence="9">1-deoxy-D-xylulose 5-phosphate reductoisomerase</fullName>
        <shortName evidence="9">DXP reductoisomerase</shortName>
        <ecNumber evidence="9">1.1.1.267</ecNumber>
    </recommendedName>
    <alternativeName>
        <fullName evidence="9">1-deoxyxylulose-5-phosphate reductoisomerase</fullName>
    </alternativeName>
    <alternativeName>
        <fullName evidence="9">2-C-methyl-D-erythritol 4-phosphate synthase</fullName>
    </alternativeName>
</protein>
<dbReference type="InterPro" id="IPR036291">
    <property type="entry name" value="NAD(P)-bd_dom_sf"/>
</dbReference>
<dbReference type="AlphaFoldDB" id="A0A501WX46"/>
<keyword evidence="14" id="KW-1185">Reference proteome</keyword>
<dbReference type="EMBL" id="VFRR01000011">
    <property type="protein sequence ID" value="TPE52825.1"/>
    <property type="molecule type" value="Genomic_DNA"/>
</dbReference>
<dbReference type="PIRSF" id="PIRSF006205">
    <property type="entry name" value="Dxp_reductismrs"/>
    <property type="match status" value="1"/>
</dbReference>
<keyword evidence="13" id="KW-0413">Isomerase</keyword>
<dbReference type="EC" id="1.1.1.267" evidence="9"/>
<feature type="domain" description="1-deoxy-D-xylulose 5-phosphate reductoisomerase C-terminal" evidence="11">
    <location>
        <begin position="147"/>
        <end position="234"/>
    </location>
</feature>
<dbReference type="Gene3D" id="3.40.50.720">
    <property type="entry name" value="NAD(P)-binding Rossmann-like Domain"/>
    <property type="match status" value="1"/>
</dbReference>
<sequence length="394" mass="42276">MAVSQGICLLGATGSIGTSTLDIIAQHPDRFHLVSAVAHSNVDKMAAICERFAPRSVVMTDADAAEQLAQRIAHLPVTVASSADDLDAIVSAPEVDQVMAAIMGFAGLRPTLAAIRAGKRILLANKESLVTAGKLFMAEVAKHEVLLLPIDSEHNAIYQSLPQSQQGAMLKDVDKLLLTASGGPFRTWSMAQMQDVTPEQACAHPNWSMGQKISVDSASLMNKGLELIEACWLFGVTPEQVDVVVHPQSIIHSMVSYNDGSVIAQMGNPDMRVPIAYGMTWPERVTTQVAPLNLFQIARLDFEAPDLTRFPNLRLASEAWYAGGTAMATLNAANEVAVAAFLQRQIGFLDIAKVNEKVLELSPVGQVNDLSVVFAADEQARTCAAEVIASRSYT</sequence>
<feature type="domain" description="1-deoxy-D-xylulose 5-phosphate reductoisomerase N-terminal" evidence="10">
    <location>
        <begin position="7"/>
        <end position="133"/>
    </location>
</feature>
<feature type="binding site" evidence="9">
    <location>
        <position position="152"/>
    </location>
    <ligand>
        <name>1-deoxy-D-xylulose 5-phosphate</name>
        <dbReference type="ChEBI" id="CHEBI:57792"/>
    </ligand>
</feature>
<dbReference type="InterPro" id="IPR013512">
    <property type="entry name" value="DXP_reductoisomerase_N"/>
</dbReference>
<dbReference type="NCBIfam" id="TIGR00243">
    <property type="entry name" value="Dxr"/>
    <property type="match status" value="1"/>
</dbReference>
<dbReference type="Pfam" id="PF02670">
    <property type="entry name" value="DXP_reductoisom"/>
    <property type="match status" value="1"/>
</dbReference>
<evidence type="ECO:0000256" key="5">
    <source>
        <dbReference type="ARBA" id="ARBA00023002"/>
    </source>
</evidence>
<evidence type="ECO:0000256" key="9">
    <source>
        <dbReference type="HAMAP-Rule" id="MF_00183"/>
    </source>
</evidence>
<comment type="similarity">
    <text evidence="2 9">Belongs to the DXR family.</text>
</comment>
<feature type="binding site" evidence="9">
    <location>
        <position position="222"/>
    </location>
    <ligand>
        <name>1-deoxy-D-xylulose 5-phosphate</name>
        <dbReference type="ChEBI" id="CHEBI:57792"/>
    </ligand>
</feature>
<evidence type="ECO:0000259" key="12">
    <source>
        <dbReference type="Pfam" id="PF13288"/>
    </source>
</evidence>
<dbReference type="Proteomes" id="UP000315901">
    <property type="component" value="Unassembled WGS sequence"/>
</dbReference>
<comment type="pathway">
    <text evidence="1 9">Isoprenoid biosynthesis; isopentenyl diphosphate biosynthesis via DXP pathway; isopentenyl diphosphate from 1-deoxy-D-xylulose 5-phosphate: step 1/6.</text>
</comment>
<dbReference type="GO" id="GO:0070402">
    <property type="term" value="F:NADPH binding"/>
    <property type="evidence" value="ECO:0007669"/>
    <property type="project" value="InterPro"/>
</dbReference>
<feature type="domain" description="DXP reductoisomerase C-terminal" evidence="12">
    <location>
        <begin position="266"/>
        <end position="382"/>
    </location>
</feature>
<dbReference type="SUPFAM" id="SSF69055">
    <property type="entry name" value="1-deoxy-D-xylulose-5-phosphate reductoisomerase, C-terminal domain"/>
    <property type="match status" value="1"/>
</dbReference>
<evidence type="ECO:0000256" key="3">
    <source>
        <dbReference type="ARBA" id="ARBA00022723"/>
    </source>
</evidence>
<name>A0A501WX46_9GAMM</name>
<dbReference type="NCBIfam" id="NF009114">
    <property type="entry name" value="PRK12464.1"/>
    <property type="match status" value="1"/>
</dbReference>
<evidence type="ECO:0000256" key="1">
    <source>
        <dbReference type="ARBA" id="ARBA00005094"/>
    </source>
</evidence>
<feature type="binding site" evidence="9">
    <location>
        <position position="16"/>
    </location>
    <ligand>
        <name>NADPH</name>
        <dbReference type="ChEBI" id="CHEBI:57783"/>
    </ligand>
</feature>
<proteinExistence type="inferred from homology"/>
<feature type="binding site" evidence="9">
    <location>
        <position position="153"/>
    </location>
    <ligand>
        <name>1-deoxy-D-xylulose 5-phosphate</name>
        <dbReference type="ChEBI" id="CHEBI:57792"/>
    </ligand>
</feature>
<dbReference type="SUPFAM" id="SSF55347">
    <property type="entry name" value="Glyceraldehyde-3-phosphate dehydrogenase-like, C-terminal domain"/>
    <property type="match status" value="1"/>
</dbReference>
<evidence type="ECO:0000313" key="14">
    <source>
        <dbReference type="Proteomes" id="UP000315901"/>
    </source>
</evidence>
<evidence type="ECO:0000256" key="7">
    <source>
        <dbReference type="ARBA" id="ARBA00023229"/>
    </source>
</evidence>
<dbReference type="HAMAP" id="MF_00183">
    <property type="entry name" value="DXP_reductoisom"/>
    <property type="match status" value="1"/>
</dbReference>
<feature type="binding site" evidence="9">
    <location>
        <position position="181"/>
    </location>
    <ligand>
        <name>1-deoxy-D-xylulose 5-phosphate</name>
        <dbReference type="ChEBI" id="CHEBI:57792"/>
    </ligand>
</feature>
<keyword evidence="5 9" id="KW-0560">Oxidoreductase</keyword>
<keyword evidence="6 9" id="KW-0464">Manganese</keyword>
<reference evidence="13 14" key="1">
    <citation type="submission" date="2019-06" db="EMBL/GenBank/DDBJ databases">
        <title>A novel bacterium of genus Marinomonas, isolated from coastal sand.</title>
        <authorList>
            <person name="Huang H."/>
            <person name="Mo K."/>
            <person name="Hu Y."/>
        </authorList>
    </citation>
    <scope>NUCLEOTIDE SEQUENCE [LARGE SCALE GENOMIC DNA]</scope>
    <source>
        <strain evidence="13 14">HB171799</strain>
    </source>
</reference>
<feature type="binding site" evidence="9">
    <location>
        <position position="41"/>
    </location>
    <ligand>
        <name>NADPH</name>
        <dbReference type="ChEBI" id="CHEBI:57783"/>
    </ligand>
</feature>
<feature type="binding site" evidence="9">
    <location>
        <position position="14"/>
    </location>
    <ligand>
        <name>NADPH</name>
        <dbReference type="ChEBI" id="CHEBI:57783"/>
    </ligand>
</feature>
<evidence type="ECO:0000256" key="8">
    <source>
        <dbReference type="ARBA" id="ARBA00048543"/>
    </source>
</evidence>
<comment type="caution">
    <text evidence="13">The sequence shown here is derived from an EMBL/GenBank/DDBJ whole genome shotgun (WGS) entry which is preliminary data.</text>
</comment>
<dbReference type="InterPro" id="IPR036169">
    <property type="entry name" value="DXPR_C_sf"/>
</dbReference>
<dbReference type="UniPathway" id="UPA00056">
    <property type="reaction ID" value="UER00092"/>
</dbReference>
<feature type="binding site" evidence="9">
    <location>
        <position position="210"/>
    </location>
    <ligand>
        <name>NADPH</name>
        <dbReference type="ChEBI" id="CHEBI:57783"/>
    </ligand>
</feature>